<keyword evidence="3" id="KW-1185">Reference proteome</keyword>
<gene>
    <name evidence="2" type="ORF">TRV_07626</name>
</gene>
<accession>D4DKA5</accession>
<protein>
    <submittedName>
        <fullName evidence="2">Uncharacterized protein</fullName>
    </submittedName>
</protein>
<dbReference type="GeneID" id="9584291"/>
<proteinExistence type="predicted"/>
<keyword evidence="1" id="KW-1133">Transmembrane helix</keyword>
<dbReference type="RefSeq" id="XP_003018356.1">
    <property type="nucleotide sequence ID" value="XM_003018310.1"/>
</dbReference>
<dbReference type="KEGG" id="tve:TRV_07626"/>
<evidence type="ECO:0000313" key="2">
    <source>
        <dbReference type="EMBL" id="EFE37711.1"/>
    </source>
</evidence>
<name>D4DKA5_TRIVH</name>
<dbReference type="EMBL" id="ACYE01000459">
    <property type="protein sequence ID" value="EFE37711.1"/>
    <property type="molecule type" value="Genomic_DNA"/>
</dbReference>
<feature type="non-terminal residue" evidence="2">
    <location>
        <position position="1"/>
    </location>
</feature>
<evidence type="ECO:0000313" key="3">
    <source>
        <dbReference type="Proteomes" id="UP000008383"/>
    </source>
</evidence>
<dbReference type="AlphaFoldDB" id="D4DKA5"/>
<dbReference type="HOGENOM" id="CLU_1911775_0_0_1"/>
<keyword evidence="1" id="KW-0812">Transmembrane</keyword>
<comment type="caution">
    <text evidence="2">The sequence shown here is derived from an EMBL/GenBank/DDBJ whole genome shotgun (WGS) entry which is preliminary data.</text>
</comment>
<evidence type="ECO:0000256" key="1">
    <source>
        <dbReference type="SAM" id="Phobius"/>
    </source>
</evidence>
<feature type="transmembrane region" description="Helical" evidence="1">
    <location>
        <begin position="70"/>
        <end position="92"/>
    </location>
</feature>
<reference evidence="3" key="1">
    <citation type="journal article" date="2011" name="Genome Biol.">
        <title>Comparative and functional genomics provide insights into the pathogenicity of dermatophytic fungi.</title>
        <authorList>
            <person name="Burmester A."/>
            <person name="Shelest E."/>
            <person name="Gloeckner G."/>
            <person name="Heddergott C."/>
            <person name="Schindler S."/>
            <person name="Staib P."/>
            <person name="Heidel A."/>
            <person name="Felder M."/>
            <person name="Petzold A."/>
            <person name="Szafranski K."/>
            <person name="Feuermann M."/>
            <person name="Pedruzzi I."/>
            <person name="Priebe S."/>
            <person name="Groth M."/>
            <person name="Winkler R."/>
            <person name="Li W."/>
            <person name="Kniemeyer O."/>
            <person name="Schroeckh V."/>
            <person name="Hertweck C."/>
            <person name="Hube B."/>
            <person name="White T.C."/>
            <person name="Platzer M."/>
            <person name="Guthke R."/>
            <person name="Heitman J."/>
            <person name="Woestemeyer J."/>
            <person name="Zipfel P.F."/>
            <person name="Monod M."/>
            <person name="Brakhage A.A."/>
        </authorList>
    </citation>
    <scope>NUCLEOTIDE SEQUENCE [LARGE SCALE GENOMIC DNA]</scope>
    <source>
        <strain evidence="3">HKI 0517</strain>
    </source>
</reference>
<dbReference type="Proteomes" id="UP000008383">
    <property type="component" value="Unassembled WGS sequence"/>
</dbReference>
<keyword evidence="1" id="KW-0472">Membrane</keyword>
<organism evidence="2 3">
    <name type="scientific">Trichophyton verrucosum (strain HKI 0517)</name>
    <dbReference type="NCBI Taxonomy" id="663202"/>
    <lineage>
        <taxon>Eukaryota</taxon>
        <taxon>Fungi</taxon>
        <taxon>Dikarya</taxon>
        <taxon>Ascomycota</taxon>
        <taxon>Pezizomycotina</taxon>
        <taxon>Eurotiomycetes</taxon>
        <taxon>Eurotiomycetidae</taxon>
        <taxon>Onygenales</taxon>
        <taxon>Arthrodermataceae</taxon>
        <taxon>Trichophyton</taxon>
    </lineage>
</organism>
<sequence length="133" mass="15118">AGTLLIFHTSTIEEADIDKKLLAVVIYHFFDTWLPYHLTYTTNCCLTLCYTLFSTRPTGQPLTCMDKKHLLILVITSFASWLLIVLLVFATWKAADWFGQEPTDVETARVEPDIPPAIPKAKHVRFSATVEFI</sequence>